<reference evidence="2 3" key="1">
    <citation type="submission" date="2019-08" db="EMBL/GenBank/DDBJ databases">
        <title>The genome of the soybean aphid Biotype 1, its phylome, world population structure and adaptation to the North American continent.</title>
        <authorList>
            <person name="Giordano R."/>
            <person name="Donthu R.K."/>
            <person name="Hernandez A.G."/>
            <person name="Wright C.L."/>
            <person name="Zimin A.V."/>
        </authorList>
    </citation>
    <scope>NUCLEOTIDE SEQUENCE [LARGE SCALE GENOMIC DNA]</scope>
    <source>
        <tissue evidence="2">Whole aphids</tissue>
    </source>
</reference>
<accession>A0A6G0TJU7</accession>
<dbReference type="AlphaFoldDB" id="A0A6G0TJU7"/>
<evidence type="ECO:0000256" key="1">
    <source>
        <dbReference type="SAM" id="Phobius"/>
    </source>
</evidence>
<keyword evidence="3" id="KW-1185">Reference proteome</keyword>
<keyword evidence="1" id="KW-1133">Transmembrane helix</keyword>
<dbReference type="EMBL" id="VYZN01000031">
    <property type="protein sequence ID" value="KAE9533899.1"/>
    <property type="molecule type" value="Genomic_DNA"/>
</dbReference>
<comment type="caution">
    <text evidence="2">The sequence shown here is derived from an EMBL/GenBank/DDBJ whole genome shotgun (WGS) entry which is preliminary data.</text>
</comment>
<organism evidence="2 3">
    <name type="scientific">Aphis glycines</name>
    <name type="common">Soybean aphid</name>
    <dbReference type="NCBI Taxonomy" id="307491"/>
    <lineage>
        <taxon>Eukaryota</taxon>
        <taxon>Metazoa</taxon>
        <taxon>Ecdysozoa</taxon>
        <taxon>Arthropoda</taxon>
        <taxon>Hexapoda</taxon>
        <taxon>Insecta</taxon>
        <taxon>Pterygota</taxon>
        <taxon>Neoptera</taxon>
        <taxon>Paraneoptera</taxon>
        <taxon>Hemiptera</taxon>
        <taxon>Sternorrhyncha</taxon>
        <taxon>Aphidomorpha</taxon>
        <taxon>Aphidoidea</taxon>
        <taxon>Aphididae</taxon>
        <taxon>Aphidini</taxon>
        <taxon>Aphis</taxon>
        <taxon>Aphis</taxon>
    </lineage>
</organism>
<proteinExistence type="predicted"/>
<dbReference type="Proteomes" id="UP000475862">
    <property type="component" value="Unassembled WGS sequence"/>
</dbReference>
<name>A0A6G0TJU7_APHGL</name>
<keyword evidence="1" id="KW-0472">Membrane</keyword>
<gene>
    <name evidence="2" type="ORF">AGLY_008978</name>
</gene>
<sequence length="187" mass="21584">MIIRFRNESNILSSRVELVQMIIIIYTLTTTNPPTRVLFIGRFGEMLNRPNKSNQFSKTSKSYKISLMYKSNTVVEKHILYGIKLLKQTRKIFLKKKKPFNLFQFVLKQTNNAAHASKANTKPNKIILLFESHPTNCTFRFFSFVSKLTATTPLSSSSNFVIWFSIVEEVMAVTIITVAYFIKPSNK</sequence>
<evidence type="ECO:0000313" key="2">
    <source>
        <dbReference type="EMBL" id="KAE9533899.1"/>
    </source>
</evidence>
<keyword evidence="1" id="KW-0812">Transmembrane</keyword>
<protein>
    <submittedName>
        <fullName evidence="2">Uncharacterized protein</fullName>
    </submittedName>
</protein>
<evidence type="ECO:0000313" key="3">
    <source>
        <dbReference type="Proteomes" id="UP000475862"/>
    </source>
</evidence>
<feature type="transmembrane region" description="Helical" evidence="1">
    <location>
        <begin position="160"/>
        <end position="182"/>
    </location>
</feature>